<name>A0A935MQ91_9RHOO</name>
<dbReference type="EMBL" id="JADJMS010000010">
    <property type="protein sequence ID" value="MBK7414573.1"/>
    <property type="molecule type" value="Genomic_DNA"/>
</dbReference>
<dbReference type="PANTHER" id="PTHR30441">
    <property type="entry name" value="DUF748 DOMAIN-CONTAINING PROTEIN"/>
    <property type="match status" value="1"/>
</dbReference>
<dbReference type="AlphaFoldDB" id="A0A935MQ91"/>
<feature type="domain" description="AsmA" evidence="2">
    <location>
        <begin position="4"/>
        <end position="166"/>
    </location>
</feature>
<dbReference type="PANTHER" id="PTHR30441:SF9">
    <property type="entry name" value="ASMA FAMILY PROTEIN YHJG"/>
    <property type="match status" value="1"/>
</dbReference>
<dbReference type="InterPro" id="IPR052894">
    <property type="entry name" value="AsmA-related"/>
</dbReference>
<organism evidence="3 4">
    <name type="scientific">Candidatus Dechloromonas phosphorivorans</name>
    <dbReference type="NCBI Taxonomy" id="2899244"/>
    <lineage>
        <taxon>Bacteria</taxon>
        <taxon>Pseudomonadati</taxon>
        <taxon>Pseudomonadota</taxon>
        <taxon>Betaproteobacteria</taxon>
        <taxon>Rhodocyclales</taxon>
        <taxon>Azonexaceae</taxon>
        <taxon>Dechloromonas</taxon>
    </lineage>
</organism>
<dbReference type="Pfam" id="PF05170">
    <property type="entry name" value="AsmA"/>
    <property type="match status" value="1"/>
</dbReference>
<reference evidence="3 4" key="1">
    <citation type="submission" date="2020-10" db="EMBL/GenBank/DDBJ databases">
        <title>Connecting structure to function with the recovery of over 1000 high-quality activated sludge metagenome-assembled genomes encoding full-length rRNA genes using long-read sequencing.</title>
        <authorList>
            <person name="Singleton C.M."/>
            <person name="Petriglieri F."/>
            <person name="Kristensen J.M."/>
            <person name="Kirkegaard R.H."/>
            <person name="Michaelsen T.Y."/>
            <person name="Andersen M.H."/>
            <person name="Karst S.M."/>
            <person name="Dueholm M.S."/>
            <person name="Nielsen P.H."/>
            <person name="Albertsen M."/>
        </authorList>
    </citation>
    <scope>NUCLEOTIDE SEQUENCE [LARGE SCALE GENOMIC DNA]</scope>
    <source>
        <strain evidence="3">EsbW_18-Q3-R4-48_BATAC.463</strain>
    </source>
</reference>
<feature type="region of interest" description="Disordered" evidence="1">
    <location>
        <begin position="277"/>
        <end position="314"/>
    </location>
</feature>
<protein>
    <submittedName>
        <fullName evidence="3">AsmA family protein</fullName>
    </submittedName>
</protein>
<sequence>MAANADVQFRGEKIISNNTPLTNMTAHLFITEGVITLAPLNFGVAGGNLVSYIQMNSRQSPIVTAAEFIAKGLHLNQLFPDSALAAEDTGTMGGWAKLIGHGNSVARMLATANGESALIMDGGSVGELMLRLSNLDIANSLRVLLSGDNQVPIRCMVGNFKAVEGDFIVKDLVLDTAKVNIVGSGNINFSDESIHLRLVPESKGFSLASLRGPIAVRGSFKNPVLRPELGEVIVRGGLAIALGAVSSGVGALIPLLDFGSDQESNCKTLLGEAKTDTGIKTSDMAPRGGNVQNHQTKRKTHDPHRTADRFDVRY</sequence>
<gene>
    <name evidence="3" type="ORF">IPJ38_05090</name>
</gene>
<dbReference type="InterPro" id="IPR007844">
    <property type="entry name" value="AsmA"/>
</dbReference>
<evidence type="ECO:0000313" key="4">
    <source>
        <dbReference type="Proteomes" id="UP000739411"/>
    </source>
</evidence>
<accession>A0A935MQ91</accession>
<proteinExistence type="predicted"/>
<comment type="caution">
    <text evidence="3">The sequence shown here is derived from an EMBL/GenBank/DDBJ whole genome shotgun (WGS) entry which is preliminary data.</text>
</comment>
<dbReference type="GO" id="GO:0005886">
    <property type="term" value="C:plasma membrane"/>
    <property type="evidence" value="ECO:0007669"/>
    <property type="project" value="TreeGrafter"/>
</dbReference>
<dbReference type="Proteomes" id="UP000739411">
    <property type="component" value="Unassembled WGS sequence"/>
</dbReference>
<dbReference type="GO" id="GO:0090313">
    <property type="term" value="P:regulation of protein targeting to membrane"/>
    <property type="evidence" value="ECO:0007669"/>
    <property type="project" value="TreeGrafter"/>
</dbReference>
<evidence type="ECO:0000259" key="2">
    <source>
        <dbReference type="Pfam" id="PF05170"/>
    </source>
</evidence>
<evidence type="ECO:0000313" key="3">
    <source>
        <dbReference type="EMBL" id="MBK7414573.1"/>
    </source>
</evidence>
<feature type="compositionally biased region" description="Basic and acidic residues" evidence="1">
    <location>
        <begin position="303"/>
        <end position="314"/>
    </location>
</feature>
<evidence type="ECO:0000256" key="1">
    <source>
        <dbReference type="SAM" id="MobiDB-lite"/>
    </source>
</evidence>